<dbReference type="AlphaFoldDB" id="A0A9J5Y1B8"/>
<name>A0A9J5Y1B8_SOLCO</name>
<organism evidence="1 2">
    <name type="scientific">Solanum commersonii</name>
    <name type="common">Commerson's wild potato</name>
    <name type="synonym">Commerson's nightshade</name>
    <dbReference type="NCBI Taxonomy" id="4109"/>
    <lineage>
        <taxon>Eukaryota</taxon>
        <taxon>Viridiplantae</taxon>
        <taxon>Streptophyta</taxon>
        <taxon>Embryophyta</taxon>
        <taxon>Tracheophyta</taxon>
        <taxon>Spermatophyta</taxon>
        <taxon>Magnoliopsida</taxon>
        <taxon>eudicotyledons</taxon>
        <taxon>Gunneridae</taxon>
        <taxon>Pentapetalae</taxon>
        <taxon>asterids</taxon>
        <taxon>lamiids</taxon>
        <taxon>Solanales</taxon>
        <taxon>Solanaceae</taxon>
        <taxon>Solanoideae</taxon>
        <taxon>Solaneae</taxon>
        <taxon>Solanum</taxon>
    </lineage>
</organism>
<protein>
    <submittedName>
        <fullName evidence="1">Uncharacterized protein</fullName>
    </submittedName>
</protein>
<reference evidence="1 2" key="1">
    <citation type="submission" date="2020-09" db="EMBL/GenBank/DDBJ databases">
        <title>De no assembly of potato wild relative species, Solanum commersonii.</title>
        <authorList>
            <person name="Cho K."/>
        </authorList>
    </citation>
    <scope>NUCLEOTIDE SEQUENCE [LARGE SCALE GENOMIC DNA]</scope>
    <source>
        <strain evidence="1">LZ3.2</strain>
        <tissue evidence="1">Leaf</tissue>
    </source>
</reference>
<dbReference type="Proteomes" id="UP000824120">
    <property type="component" value="Chromosome 7"/>
</dbReference>
<evidence type="ECO:0000313" key="2">
    <source>
        <dbReference type="Proteomes" id="UP000824120"/>
    </source>
</evidence>
<sequence length="111" mass="12678">MKDFSNEEMLEVENLKFSLGLICQIEVLQQSSCEIGNPKKVDHVFWDLTDNANTINQVKQEILPKTLYKGIRHIRTPTVEGYTRFSNPMTIPFNGLSRTAVLFDSDSTNIN</sequence>
<keyword evidence="2" id="KW-1185">Reference proteome</keyword>
<accession>A0A9J5Y1B8</accession>
<dbReference type="EMBL" id="JACXVP010000007">
    <property type="protein sequence ID" value="KAG5594435.1"/>
    <property type="molecule type" value="Genomic_DNA"/>
</dbReference>
<evidence type="ECO:0000313" key="1">
    <source>
        <dbReference type="EMBL" id="KAG5594435.1"/>
    </source>
</evidence>
<gene>
    <name evidence="1" type="ORF">H5410_035667</name>
</gene>
<comment type="caution">
    <text evidence="1">The sequence shown here is derived from an EMBL/GenBank/DDBJ whole genome shotgun (WGS) entry which is preliminary data.</text>
</comment>
<proteinExistence type="predicted"/>